<dbReference type="Gene3D" id="1.10.760.10">
    <property type="entry name" value="Cytochrome c-like domain"/>
    <property type="match status" value="1"/>
</dbReference>
<dbReference type="PROSITE" id="PS51820">
    <property type="entry name" value="PA14"/>
    <property type="match status" value="1"/>
</dbReference>
<accession>A0AAU7CH87</accession>
<dbReference type="InterPro" id="IPR037524">
    <property type="entry name" value="PA14/GLEYA"/>
</dbReference>
<dbReference type="GO" id="GO:0020037">
    <property type="term" value="F:heme binding"/>
    <property type="evidence" value="ECO:0007669"/>
    <property type="project" value="InterPro"/>
</dbReference>
<dbReference type="Pfam" id="PF07631">
    <property type="entry name" value="PSD4"/>
    <property type="match status" value="1"/>
</dbReference>
<name>A0AAU7CH87_9BACT</name>
<dbReference type="InterPro" id="IPR011658">
    <property type="entry name" value="PA14_dom"/>
</dbReference>
<evidence type="ECO:0000256" key="3">
    <source>
        <dbReference type="ARBA" id="ARBA00023004"/>
    </source>
</evidence>
<keyword evidence="3 4" id="KW-0408">Iron</keyword>
<dbReference type="PROSITE" id="PS51007">
    <property type="entry name" value="CYTC"/>
    <property type="match status" value="1"/>
</dbReference>
<dbReference type="InterPro" id="IPR013039">
    <property type="entry name" value="DUF1588"/>
</dbReference>
<feature type="domain" description="PA14" evidence="6">
    <location>
        <begin position="156"/>
        <end position="310"/>
    </location>
</feature>
<feature type="domain" description="Cytochrome c" evidence="5">
    <location>
        <begin position="41"/>
        <end position="114"/>
    </location>
</feature>
<dbReference type="GO" id="GO:0046872">
    <property type="term" value="F:metal ion binding"/>
    <property type="evidence" value="ECO:0007669"/>
    <property type="project" value="UniProtKB-KW"/>
</dbReference>
<evidence type="ECO:0000256" key="4">
    <source>
        <dbReference type="PROSITE-ProRule" id="PRU00433"/>
    </source>
</evidence>
<keyword evidence="2 4" id="KW-0479">Metal-binding</keyword>
<evidence type="ECO:0000259" key="5">
    <source>
        <dbReference type="PROSITE" id="PS51007"/>
    </source>
</evidence>
<dbReference type="Pfam" id="PF13442">
    <property type="entry name" value="Cytochrome_CBB3"/>
    <property type="match status" value="1"/>
</dbReference>
<dbReference type="EMBL" id="CP155447">
    <property type="protein sequence ID" value="XBH04611.1"/>
    <property type="molecule type" value="Genomic_DNA"/>
</dbReference>
<dbReference type="InterPro" id="IPR009056">
    <property type="entry name" value="Cyt_c-like_dom"/>
</dbReference>
<evidence type="ECO:0000313" key="7">
    <source>
        <dbReference type="EMBL" id="XBH04611.1"/>
    </source>
</evidence>
<dbReference type="InterPro" id="IPR013042">
    <property type="entry name" value="DUF1592"/>
</dbReference>
<keyword evidence="1 4" id="KW-0349">Heme</keyword>
<dbReference type="SUPFAM" id="SSF46626">
    <property type="entry name" value="Cytochrome c"/>
    <property type="match status" value="1"/>
</dbReference>
<evidence type="ECO:0000259" key="6">
    <source>
        <dbReference type="PROSITE" id="PS51820"/>
    </source>
</evidence>
<sequence>MPIPLHPLVSLRRPGLAARTALGWLTILALVVLTPRVVTAAEESRGEQIYLRQCASCHGAKGEGTPEDYPHPLIGDRTLPRLAGYIAKSMPEDDPGSCVGEDAEQVAAYIYEAFYSKAAQARTKPPRIELSHLTVRQYRNAVTDLLGSFRSPGQWGEQRGLQGDYFKSKQIRKDGVISRVDPEVRFNFAKSSPDPEKIEPKEFAIRWQGSVLAPETGEYEFIVKTENSARLWVNDLKQPLIDAYVKSGSDTEYRGSIRLLAGRAYPLRLEYFKANQGVKKEDKKAEEAPASVSLEWALPHRAAEVIPPHNLSPNLLPESFVLASPFPPDDRSIGYERGSSVSKEWEQATTDAAIEVADYVVAHLRDLTGVKESDPDREPRLRAFSLQFAERAFRRPLSDDQRELYVERQFKDIRDFDTAVKRVVLLVLKSPRFLYHEVGGEGDAYDVASRISFGLWDSIPDKPLLQAAGSGQLKTPDQVTGQAERMVSDLRCRSKLRDFFFQWLKVEQIPDLAKDPKRFAEFDEAMASDLRTSLDLLLEDLVWSESSDFRQLLLTDSLYLNGRLAQFYGAELPTDAPFQKVTAEPRERAGILTHPYLMTSFAYTATSSPIHRGVFIARSVLGLALRPPPEAFPPLSPDLHPQLSTRERVALQTSPESCQACHAMINPLGFTLEPFDAVGRFRREENGRSIDATGAYQTRTGELVKFAGARDLATFLAGSPETHNAFIEQVFHNIVKHPVRAFGSHELENLRTAFTESDFNIRKLVVKIVTDTALTARESKP</sequence>
<evidence type="ECO:0000256" key="1">
    <source>
        <dbReference type="ARBA" id="ARBA00022617"/>
    </source>
</evidence>
<evidence type="ECO:0000256" key="2">
    <source>
        <dbReference type="ARBA" id="ARBA00022723"/>
    </source>
</evidence>
<dbReference type="InterPro" id="IPR013043">
    <property type="entry name" value="DUF1595"/>
</dbReference>
<dbReference type="RefSeq" id="WP_406697403.1">
    <property type="nucleotide sequence ID" value="NZ_CP155447.1"/>
</dbReference>
<dbReference type="Pfam" id="PF07627">
    <property type="entry name" value="PSCyt3"/>
    <property type="match status" value="1"/>
</dbReference>
<proteinExistence type="predicted"/>
<reference evidence="7" key="1">
    <citation type="submission" date="2024-05" db="EMBL/GenBank/DDBJ databases">
        <title>Planctomycetes of the genus Singulisphaera possess chitinolytic capabilities.</title>
        <authorList>
            <person name="Ivanova A."/>
        </authorList>
    </citation>
    <scope>NUCLEOTIDE SEQUENCE</scope>
    <source>
        <strain evidence="7">Ch08T</strain>
    </source>
</reference>
<dbReference type="GO" id="GO:0009055">
    <property type="term" value="F:electron transfer activity"/>
    <property type="evidence" value="ECO:0007669"/>
    <property type="project" value="InterPro"/>
</dbReference>
<dbReference type="Gene3D" id="3.90.182.10">
    <property type="entry name" value="Toxin - Anthrax Protective Antigen,domain 1"/>
    <property type="match status" value="1"/>
</dbReference>
<dbReference type="SMART" id="SM00758">
    <property type="entry name" value="PA14"/>
    <property type="match status" value="1"/>
</dbReference>
<dbReference type="AlphaFoldDB" id="A0AAU7CH87"/>
<organism evidence="7">
    <name type="scientific">Singulisphaera sp. Ch08</name>
    <dbReference type="NCBI Taxonomy" id="3120278"/>
    <lineage>
        <taxon>Bacteria</taxon>
        <taxon>Pseudomonadati</taxon>
        <taxon>Planctomycetota</taxon>
        <taxon>Planctomycetia</taxon>
        <taxon>Isosphaerales</taxon>
        <taxon>Isosphaeraceae</taxon>
        <taxon>Singulisphaera</taxon>
    </lineage>
</organism>
<dbReference type="SUPFAM" id="SSF56988">
    <property type="entry name" value="Anthrax protective antigen"/>
    <property type="match status" value="1"/>
</dbReference>
<gene>
    <name evidence="7" type="ORF">V5E97_00955</name>
</gene>
<dbReference type="Pfam" id="PF07637">
    <property type="entry name" value="PSD5"/>
    <property type="match status" value="1"/>
</dbReference>
<dbReference type="InterPro" id="IPR036909">
    <property type="entry name" value="Cyt_c-like_dom_sf"/>
</dbReference>
<protein>
    <submittedName>
        <fullName evidence="7">DUF1592 domain-containing protein</fullName>
    </submittedName>
</protein>
<dbReference type="Pfam" id="PF07691">
    <property type="entry name" value="PA14"/>
    <property type="match status" value="1"/>
</dbReference>